<evidence type="ECO:0000259" key="2">
    <source>
        <dbReference type="Pfam" id="PF07687"/>
    </source>
</evidence>
<feature type="region of interest" description="Disordered" evidence="1">
    <location>
        <begin position="110"/>
        <end position="130"/>
    </location>
</feature>
<evidence type="ECO:0000313" key="3">
    <source>
        <dbReference type="EMBL" id="NEA89386.1"/>
    </source>
</evidence>
<dbReference type="InterPro" id="IPR017439">
    <property type="entry name" value="Amidohydrolase"/>
</dbReference>
<dbReference type="GO" id="GO:0016787">
    <property type="term" value="F:hydrolase activity"/>
    <property type="evidence" value="ECO:0007669"/>
    <property type="project" value="UniProtKB-KW"/>
</dbReference>
<feature type="non-terminal residue" evidence="3">
    <location>
        <position position="130"/>
    </location>
</feature>
<dbReference type="SUPFAM" id="SSF55031">
    <property type="entry name" value="Bacterial exopeptidase dimerisation domain"/>
    <property type="match status" value="1"/>
</dbReference>
<dbReference type="Pfam" id="PF07687">
    <property type="entry name" value="M20_dimer"/>
    <property type="match status" value="1"/>
</dbReference>
<proteinExistence type="predicted"/>
<dbReference type="PANTHER" id="PTHR11014">
    <property type="entry name" value="PEPTIDASE M20 FAMILY MEMBER"/>
    <property type="match status" value="1"/>
</dbReference>
<feature type="non-terminal residue" evidence="3">
    <location>
        <position position="1"/>
    </location>
</feature>
<sequence>AAPPGPPDAPMTAAGAVLDVVLHGRGGHVATPHLAVNPVVTAAAVVTRLQDSLTRLPAADGQVTLTVGTLRAGTAANVIPDRAELGVAVRAASDTLLDEALAEVRRAVRAESAVGGAPREPEVTVGSRSA</sequence>
<gene>
    <name evidence="3" type="ORF">G3I53_25900</name>
</gene>
<accession>A0A6G3R106</accession>
<protein>
    <submittedName>
        <fullName evidence="3">Amidohydrolase</fullName>
    </submittedName>
</protein>
<comment type="caution">
    <text evidence="3">The sequence shown here is derived from an EMBL/GenBank/DDBJ whole genome shotgun (WGS) entry which is preliminary data.</text>
</comment>
<dbReference type="RefSeq" id="WP_164438829.1">
    <property type="nucleotide sequence ID" value="NZ_JAAGMD010000721.1"/>
</dbReference>
<name>A0A6G3R106_9ACTN</name>
<evidence type="ECO:0000256" key="1">
    <source>
        <dbReference type="SAM" id="MobiDB-lite"/>
    </source>
</evidence>
<reference evidence="3" key="1">
    <citation type="submission" date="2020-01" db="EMBL/GenBank/DDBJ databases">
        <title>Insect and environment-associated Actinomycetes.</title>
        <authorList>
            <person name="Currrie C."/>
            <person name="Chevrette M."/>
            <person name="Carlson C."/>
            <person name="Stubbendieck R."/>
            <person name="Wendt-Pienkowski E."/>
        </authorList>
    </citation>
    <scope>NUCLEOTIDE SEQUENCE</scope>
    <source>
        <strain evidence="3">SID14436</strain>
    </source>
</reference>
<dbReference type="AlphaFoldDB" id="A0A6G3R106"/>
<feature type="domain" description="Peptidase M20 dimerisation" evidence="2">
    <location>
        <begin position="20"/>
        <end position="112"/>
    </location>
</feature>
<organism evidence="3">
    <name type="scientific">Streptomyces sp. SID14436</name>
    <dbReference type="NCBI Taxonomy" id="2706070"/>
    <lineage>
        <taxon>Bacteria</taxon>
        <taxon>Bacillati</taxon>
        <taxon>Actinomycetota</taxon>
        <taxon>Actinomycetes</taxon>
        <taxon>Kitasatosporales</taxon>
        <taxon>Streptomycetaceae</taxon>
        <taxon>Streptomyces</taxon>
    </lineage>
</organism>
<dbReference type="InterPro" id="IPR036264">
    <property type="entry name" value="Bact_exopeptidase_dim_dom"/>
</dbReference>
<dbReference type="PANTHER" id="PTHR11014:SF63">
    <property type="entry name" value="METALLOPEPTIDASE, PUTATIVE (AFU_ORTHOLOGUE AFUA_6G09600)-RELATED"/>
    <property type="match status" value="1"/>
</dbReference>
<dbReference type="EMBL" id="JAAGMD010000721">
    <property type="protein sequence ID" value="NEA89386.1"/>
    <property type="molecule type" value="Genomic_DNA"/>
</dbReference>
<keyword evidence="3" id="KW-0378">Hydrolase</keyword>
<dbReference type="Gene3D" id="3.30.70.360">
    <property type="match status" value="1"/>
</dbReference>
<dbReference type="InterPro" id="IPR011650">
    <property type="entry name" value="Peptidase_M20_dimer"/>
</dbReference>